<evidence type="ECO:0000313" key="1">
    <source>
        <dbReference type="EMBL" id="BET27137.1"/>
    </source>
</evidence>
<dbReference type="KEGG" id="lto:RGQ30_26380"/>
<dbReference type="AlphaFoldDB" id="A0AA86J086"/>
<name>A0AA86J086_9BURK</name>
<evidence type="ECO:0000313" key="2">
    <source>
        <dbReference type="Proteomes" id="UP001329151"/>
    </source>
</evidence>
<sequence>MIIGEPWKSMQARSTAEIADDIPNEIWYRVPKELAYLRFSDPNYEFITPPAKFFTIGFNRGKIDSIRMSPQIEPLPLQQALDIVLNLQEQWRTSGWTLDEPEEFPAYDNTPVWYQALKECSALSSHWNAGKLYQLMVVITCYGDNRYPDNKGYLVTISMGKFRE</sequence>
<protein>
    <submittedName>
        <fullName evidence="1">Uncharacterized protein</fullName>
    </submittedName>
</protein>
<gene>
    <name evidence="1" type="ORF">RGQ30_26380</name>
</gene>
<reference evidence="1 2" key="1">
    <citation type="submission" date="2023-10" db="EMBL/GenBank/DDBJ databases">
        <title>Complete Genome Sequence of Limnobacter thiooxidans CS-K2T, Isolated from freshwater lake sediments in Bavaria, Germany.</title>
        <authorList>
            <person name="Naruki M."/>
            <person name="Watanabe A."/>
            <person name="Warashina T."/>
            <person name="Morita T."/>
            <person name="Arakawa K."/>
        </authorList>
    </citation>
    <scope>NUCLEOTIDE SEQUENCE [LARGE SCALE GENOMIC DNA]</scope>
    <source>
        <strain evidence="1 2">CS-K2</strain>
    </source>
</reference>
<keyword evidence="2" id="KW-1185">Reference proteome</keyword>
<proteinExistence type="predicted"/>
<dbReference type="Proteomes" id="UP001329151">
    <property type="component" value="Chromosome"/>
</dbReference>
<accession>A0AA86J086</accession>
<organism evidence="1 2">
    <name type="scientific">Limnobacter thiooxidans</name>
    <dbReference type="NCBI Taxonomy" id="131080"/>
    <lineage>
        <taxon>Bacteria</taxon>
        <taxon>Pseudomonadati</taxon>
        <taxon>Pseudomonadota</taxon>
        <taxon>Betaproteobacteria</taxon>
        <taxon>Burkholderiales</taxon>
        <taxon>Burkholderiaceae</taxon>
        <taxon>Limnobacter</taxon>
    </lineage>
</organism>
<dbReference type="EMBL" id="AP028947">
    <property type="protein sequence ID" value="BET27137.1"/>
    <property type="molecule type" value="Genomic_DNA"/>
</dbReference>